<organism evidence="1 2">
    <name type="scientific">Acidithiobacillus ferridurans</name>
    <dbReference type="NCBI Taxonomy" id="1232575"/>
    <lineage>
        <taxon>Bacteria</taxon>
        <taxon>Pseudomonadati</taxon>
        <taxon>Pseudomonadota</taxon>
        <taxon>Acidithiobacillia</taxon>
        <taxon>Acidithiobacillales</taxon>
        <taxon>Acidithiobacillaceae</taxon>
        <taxon>Acidithiobacillus</taxon>
    </lineage>
</organism>
<proteinExistence type="predicted"/>
<evidence type="ECO:0000313" key="2">
    <source>
        <dbReference type="Proteomes" id="UP000280188"/>
    </source>
</evidence>
<dbReference type="EMBL" id="AP018795">
    <property type="protein sequence ID" value="BBF64961.1"/>
    <property type="molecule type" value="Genomic_DNA"/>
</dbReference>
<dbReference type="AlphaFoldDB" id="A0A2Z6IGV9"/>
<protein>
    <submittedName>
        <fullName evidence="1">Uncharacterized protein</fullName>
    </submittedName>
</protein>
<keyword evidence="2" id="KW-1185">Reference proteome</keyword>
<reference evidence="1 2" key="1">
    <citation type="journal article" date="2018" name="Microbiol. Resour. Announc.">
        <title>Complete Genome Sequence of Acidithiobacillus ferridurans JCM 18981.</title>
        <authorList>
            <person name="Miyauchi T."/>
            <person name="Kouzuma A."/>
            <person name="Abe T."/>
            <person name="Watanabe K."/>
        </authorList>
    </citation>
    <scope>NUCLEOTIDE SEQUENCE [LARGE SCALE GENOMIC DNA]</scope>
    <source>
        <strain evidence="2">ATCC 33020 / DSM 29468 / JCM 18981 / 11Fe</strain>
    </source>
</reference>
<dbReference type="KEGG" id="afj:AFERRID_11790"/>
<accession>A0A2Z6IGV9</accession>
<sequence>MQVTILLLLSVKGHLAGQIYTGVDQPLAAPTD</sequence>
<gene>
    <name evidence="1" type="ORF">AFERRID_11790</name>
</gene>
<evidence type="ECO:0000313" key="1">
    <source>
        <dbReference type="EMBL" id="BBF64961.1"/>
    </source>
</evidence>
<dbReference type="Proteomes" id="UP000280188">
    <property type="component" value="Chromosome"/>
</dbReference>
<name>A0A2Z6IGV9_ACIFI</name>